<keyword evidence="4 5" id="KW-0349">Heme</keyword>
<accession>A0A9P6XAX8</accession>
<comment type="cofactor">
    <cofactor evidence="4">
        <name>heme</name>
        <dbReference type="ChEBI" id="CHEBI:30413"/>
    </cofactor>
</comment>
<keyword evidence="2 5" id="KW-0560">Oxidoreductase</keyword>
<dbReference type="PRINTS" id="PR00385">
    <property type="entry name" value="P450"/>
</dbReference>
<dbReference type="InterPro" id="IPR002401">
    <property type="entry name" value="Cyt_P450_E_grp-I"/>
</dbReference>
<dbReference type="InterPro" id="IPR017972">
    <property type="entry name" value="Cyt_P450_CS"/>
</dbReference>
<dbReference type="GO" id="GO:0004497">
    <property type="term" value="F:monooxygenase activity"/>
    <property type="evidence" value="ECO:0007669"/>
    <property type="project" value="UniProtKB-KW"/>
</dbReference>
<organism evidence="7 8">
    <name type="scientific">Rhizopus oryzae</name>
    <name type="common">Mucormycosis agent</name>
    <name type="synonym">Rhizopus arrhizus var. delemar</name>
    <dbReference type="NCBI Taxonomy" id="64495"/>
    <lineage>
        <taxon>Eukaryota</taxon>
        <taxon>Fungi</taxon>
        <taxon>Fungi incertae sedis</taxon>
        <taxon>Mucoromycota</taxon>
        <taxon>Mucoromycotina</taxon>
        <taxon>Mucoromycetes</taxon>
        <taxon>Mucorales</taxon>
        <taxon>Mucorineae</taxon>
        <taxon>Rhizopodaceae</taxon>
        <taxon>Rhizopus</taxon>
    </lineage>
</organism>
<evidence type="ECO:0000313" key="8">
    <source>
        <dbReference type="Proteomes" id="UP000716291"/>
    </source>
</evidence>
<dbReference type="PANTHER" id="PTHR46300:SF11">
    <property type="entry name" value="OXIDOREDUCTASE, PUTATIVE-RELATED"/>
    <property type="match status" value="1"/>
</dbReference>
<evidence type="ECO:0000256" key="1">
    <source>
        <dbReference type="ARBA" id="ARBA00022723"/>
    </source>
</evidence>
<dbReference type="Proteomes" id="UP000716291">
    <property type="component" value="Unassembled WGS sequence"/>
</dbReference>
<comment type="similarity">
    <text evidence="5">Belongs to the cytochrome P450 family.</text>
</comment>
<comment type="caution">
    <text evidence="7">The sequence shown here is derived from an EMBL/GenBank/DDBJ whole genome shotgun (WGS) entry which is preliminary data.</text>
</comment>
<dbReference type="GO" id="GO:0020037">
    <property type="term" value="F:heme binding"/>
    <property type="evidence" value="ECO:0007669"/>
    <property type="project" value="InterPro"/>
</dbReference>
<dbReference type="AlphaFoldDB" id="A0A9P6XAX8"/>
<dbReference type="OrthoDB" id="1055148at2759"/>
<evidence type="ECO:0000256" key="4">
    <source>
        <dbReference type="PIRSR" id="PIRSR602401-1"/>
    </source>
</evidence>
<keyword evidence="3 4" id="KW-0408">Iron</keyword>
<reference evidence="7" key="1">
    <citation type="journal article" date="2020" name="Microb. Genom.">
        <title>Genetic diversity of clinical and environmental Mucorales isolates obtained from an investigation of mucormycosis cases among solid organ transplant recipients.</title>
        <authorList>
            <person name="Nguyen M.H."/>
            <person name="Kaul D."/>
            <person name="Muto C."/>
            <person name="Cheng S.J."/>
            <person name="Richter R.A."/>
            <person name="Bruno V.M."/>
            <person name="Liu G."/>
            <person name="Beyhan S."/>
            <person name="Sundermann A.J."/>
            <person name="Mounaud S."/>
            <person name="Pasculle A.W."/>
            <person name="Nierman W.C."/>
            <person name="Driscoll E."/>
            <person name="Cumbie R."/>
            <person name="Clancy C.J."/>
            <person name="Dupont C.L."/>
        </authorList>
    </citation>
    <scope>NUCLEOTIDE SEQUENCE</scope>
    <source>
        <strain evidence="7">GL11</strain>
    </source>
</reference>
<keyword evidence="8" id="KW-1185">Reference proteome</keyword>
<evidence type="ECO:0000256" key="6">
    <source>
        <dbReference type="SAM" id="SignalP"/>
    </source>
</evidence>
<dbReference type="GO" id="GO:0016705">
    <property type="term" value="F:oxidoreductase activity, acting on paired donors, with incorporation or reduction of molecular oxygen"/>
    <property type="evidence" value="ECO:0007669"/>
    <property type="project" value="InterPro"/>
</dbReference>
<dbReference type="PRINTS" id="PR00463">
    <property type="entry name" value="EP450I"/>
</dbReference>
<dbReference type="PANTHER" id="PTHR46300">
    <property type="entry name" value="P450, PUTATIVE (EUROFUNG)-RELATED-RELATED"/>
    <property type="match status" value="1"/>
</dbReference>
<protein>
    <recommendedName>
        <fullName evidence="9">Cytochrome P450</fullName>
    </recommendedName>
</protein>
<dbReference type="InterPro" id="IPR001128">
    <property type="entry name" value="Cyt_P450"/>
</dbReference>
<evidence type="ECO:0008006" key="9">
    <source>
        <dbReference type="Google" id="ProtNLM"/>
    </source>
</evidence>
<evidence type="ECO:0000256" key="3">
    <source>
        <dbReference type="ARBA" id="ARBA00023004"/>
    </source>
</evidence>
<proteinExistence type="inferred from homology"/>
<keyword evidence="1 4" id="KW-0479">Metal-binding</keyword>
<dbReference type="PROSITE" id="PS00086">
    <property type="entry name" value="CYTOCHROME_P450"/>
    <property type="match status" value="1"/>
</dbReference>
<evidence type="ECO:0000256" key="2">
    <source>
        <dbReference type="ARBA" id="ARBA00023002"/>
    </source>
</evidence>
<dbReference type="InterPro" id="IPR036396">
    <property type="entry name" value="Cyt_P450_sf"/>
</dbReference>
<dbReference type="EMBL" id="JAANQT010000625">
    <property type="protein sequence ID" value="KAG1309531.1"/>
    <property type="molecule type" value="Genomic_DNA"/>
</dbReference>
<gene>
    <name evidence="7" type="ORF">G6F64_005242</name>
</gene>
<feature type="signal peptide" evidence="6">
    <location>
        <begin position="1"/>
        <end position="18"/>
    </location>
</feature>
<dbReference type="InterPro" id="IPR050364">
    <property type="entry name" value="Cytochrome_P450_fung"/>
</dbReference>
<dbReference type="Pfam" id="PF00067">
    <property type="entry name" value="p450"/>
    <property type="match status" value="1"/>
</dbReference>
<evidence type="ECO:0000256" key="5">
    <source>
        <dbReference type="RuleBase" id="RU000461"/>
    </source>
</evidence>
<keyword evidence="5" id="KW-0503">Monooxygenase</keyword>
<name>A0A9P6XAX8_RHIOR</name>
<keyword evidence="6" id="KW-0732">Signal</keyword>
<dbReference type="GO" id="GO:0005506">
    <property type="term" value="F:iron ion binding"/>
    <property type="evidence" value="ECO:0007669"/>
    <property type="project" value="InterPro"/>
</dbReference>
<dbReference type="SUPFAM" id="SSF48264">
    <property type="entry name" value="Cytochrome P450"/>
    <property type="match status" value="1"/>
</dbReference>
<evidence type="ECO:0000313" key="7">
    <source>
        <dbReference type="EMBL" id="KAG1309531.1"/>
    </source>
</evidence>
<dbReference type="Gene3D" id="1.10.630.10">
    <property type="entry name" value="Cytochrome P450"/>
    <property type="match status" value="1"/>
</dbReference>
<sequence>MSFSNLTVLVALASTAACYILWKNKRSDIDSLLPPKAPGYIPIIGHILELIRPIPIHELFCKWSLQVGPVFTCYFGTQKWIVINSIEAVRDLIVERGTIYSSRNLPDTIIQDIFQGDKGGSFAFMTYGPRWRHLRRIAHSGLIKNKVDLYQPILNERRTALLSYIYKLSEEKKEKDKGIDISYFIEHYTMTSILTIAFGDICSFEPEDPTLHKAFNLTERASKALSPGDQVREFFPILQMLWPAEKTRYFQLRDDIVQFYETLLNQFRAQKSTQDCFVKEIMKENELNDLQIIYFVALFVGAGSDTTASTIEWAISYLANHPEVQDLAYNEIKEEVGLDRLPQSYDESNLPFVQCIILETLRIRPPAPTAIPHATSEDDVYKGWHIPKNTVILMNLFAIHNNPSRFPNPSQFQPERHLEYVQESQHNHKFSQVIEDRPHLGFSTGRRVCVGIHLAERKLFMAISMLLACFKIERISEDLIDVNAHKDIHGVTWAIPHYKIQLVPRHDKVETFFK</sequence>
<feature type="chain" id="PRO_5040172601" description="Cytochrome P450" evidence="6">
    <location>
        <begin position="19"/>
        <end position="514"/>
    </location>
</feature>
<feature type="binding site" description="axial binding residue" evidence="4">
    <location>
        <position position="449"/>
    </location>
    <ligand>
        <name>heme</name>
        <dbReference type="ChEBI" id="CHEBI:30413"/>
    </ligand>
    <ligandPart>
        <name>Fe</name>
        <dbReference type="ChEBI" id="CHEBI:18248"/>
    </ligandPart>
</feature>